<organism evidence="3">
    <name type="scientific">Nippostrongylus brasiliensis</name>
    <name type="common">Rat hookworm</name>
    <dbReference type="NCBI Taxonomy" id="27835"/>
    <lineage>
        <taxon>Eukaryota</taxon>
        <taxon>Metazoa</taxon>
        <taxon>Ecdysozoa</taxon>
        <taxon>Nematoda</taxon>
        <taxon>Chromadorea</taxon>
        <taxon>Rhabditida</taxon>
        <taxon>Rhabditina</taxon>
        <taxon>Rhabditomorpha</taxon>
        <taxon>Strongyloidea</taxon>
        <taxon>Heligmosomidae</taxon>
        <taxon>Nippostrongylus</taxon>
    </lineage>
</organism>
<accession>A0A0N4XE77</accession>
<dbReference type="WBParaSite" id="NBR_0000082901-mRNA-1">
    <property type="protein sequence ID" value="NBR_0000082901-mRNA-1"/>
    <property type="gene ID" value="NBR_0000082901"/>
</dbReference>
<keyword evidence="2" id="KW-1185">Reference proteome</keyword>
<dbReference type="EMBL" id="UYSL01000478">
    <property type="protein sequence ID" value="VDL63870.1"/>
    <property type="molecule type" value="Genomic_DNA"/>
</dbReference>
<evidence type="ECO:0000313" key="3">
    <source>
        <dbReference type="WBParaSite" id="NBR_0000082901-mRNA-1"/>
    </source>
</evidence>
<sequence>MRAEGERWLEAGYQNVRADPKYVSLPEVNNWEAALQRVNRQLRSQSDHTVRTAMEDALLTTENDEANPKVYKVTDYCHSRSYGKEQTISWQRLGAFFAGVIRHVRPLPPLNPLECAVALRIVDDVEEEVSRELTDEDKAIIRGWLANIQMRQLEDFLPDVPYSVDNAAQVLLDPLRTRLWDIPEQGCDIPIDAIDVEVEVD</sequence>
<reference evidence="1 2" key="2">
    <citation type="submission" date="2018-11" db="EMBL/GenBank/DDBJ databases">
        <authorList>
            <consortium name="Pathogen Informatics"/>
        </authorList>
    </citation>
    <scope>NUCLEOTIDE SEQUENCE [LARGE SCALE GENOMIC DNA]</scope>
</reference>
<evidence type="ECO:0000313" key="2">
    <source>
        <dbReference type="Proteomes" id="UP000271162"/>
    </source>
</evidence>
<name>A0A0N4XE77_NIPBR</name>
<evidence type="ECO:0000313" key="1">
    <source>
        <dbReference type="EMBL" id="VDL63870.1"/>
    </source>
</evidence>
<dbReference type="STRING" id="27835.A0A0N4XE77"/>
<gene>
    <name evidence="1" type="ORF">NBR_LOCUS830</name>
</gene>
<dbReference type="Proteomes" id="UP000271162">
    <property type="component" value="Unassembled WGS sequence"/>
</dbReference>
<proteinExistence type="predicted"/>
<reference evidence="3" key="1">
    <citation type="submission" date="2017-02" db="UniProtKB">
        <authorList>
            <consortium name="WormBaseParasite"/>
        </authorList>
    </citation>
    <scope>IDENTIFICATION</scope>
</reference>
<protein>
    <submittedName>
        <fullName evidence="3">Type VI secretion system protein TssA</fullName>
    </submittedName>
</protein>
<dbReference type="AlphaFoldDB" id="A0A0N4XE77"/>